<keyword evidence="2" id="KW-0472">Membrane</keyword>
<feature type="compositionally biased region" description="Low complexity" evidence="1">
    <location>
        <begin position="563"/>
        <end position="580"/>
    </location>
</feature>
<dbReference type="HOGENOM" id="CLU_008359_0_1_11"/>
<dbReference type="eggNOG" id="COG1305">
    <property type="taxonomic scope" value="Bacteria"/>
</dbReference>
<feature type="domain" description="Transglutaminase-like" evidence="3">
    <location>
        <begin position="468"/>
        <end position="538"/>
    </location>
</feature>
<name>C5BW71_BEUC1</name>
<dbReference type="RefSeq" id="WP_015882912.1">
    <property type="nucleotide sequence ID" value="NC_012669.1"/>
</dbReference>
<evidence type="ECO:0000256" key="2">
    <source>
        <dbReference type="SAM" id="Phobius"/>
    </source>
</evidence>
<dbReference type="InterPro" id="IPR038765">
    <property type="entry name" value="Papain-like_cys_pep_sf"/>
</dbReference>
<feature type="transmembrane region" description="Helical" evidence="2">
    <location>
        <begin position="55"/>
        <end position="75"/>
    </location>
</feature>
<accession>C5BW71</accession>
<feature type="transmembrane region" description="Helical" evidence="2">
    <location>
        <begin position="113"/>
        <end position="132"/>
    </location>
</feature>
<feature type="transmembrane region" description="Helical" evidence="2">
    <location>
        <begin position="30"/>
        <end position="48"/>
    </location>
</feature>
<dbReference type="Gene3D" id="3.10.620.30">
    <property type="match status" value="1"/>
</dbReference>
<dbReference type="Pfam" id="PF01841">
    <property type="entry name" value="Transglut_core"/>
    <property type="match status" value="1"/>
</dbReference>
<feature type="transmembrane region" description="Helical" evidence="2">
    <location>
        <begin position="206"/>
        <end position="230"/>
    </location>
</feature>
<dbReference type="OrthoDB" id="9804023at2"/>
<evidence type="ECO:0000259" key="3">
    <source>
        <dbReference type="SMART" id="SM00460"/>
    </source>
</evidence>
<proteinExistence type="predicted"/>
<gene>
    <name evidence="4" type="ordered locus">Bcav_2422</name>
</gene>
<evidence type="ECO:0000313" key="5">
    <source>
        <dbReference type="Proteomes" id="UP000007962"/>
    </source>
</evidence>
<evidence type="ECO:0000313" key="4">
    <source>
        <dbReference type="EMBL" id="ACQ80672.1"/>
    </source>
</evidence>
<reference evidence="4 5" key="1">
    <citation type="journal article" date="2009" name="Stand. Genomic Sci.">
        <title>Complete genome sequence of Beutenbergia cavernae type strain (HKI 0122).</title>
        <authorList>
            <person name="Land M."/>
            <person name="Pukall R."/>
            <person name="Abt B."/>
            <person name="Goker M."/>
            <person name="Rohde M."/>
            <person name="Glavina Del Rio T."/>
            <person name="Tice H."/>
            <person name="Copeland A."/>
            <person name="Cheng J.F."/>
            <person name="Lucas S."/>
            <person name="Chen F."/>
            <person name="Nolan M."/>
            <person name="Bruce D."/>
            <person name="Goodwin L."/>
            <person name="Pitluck S."/>
            <person name="Ivanova N."/>
            <person name="Mavromatis K."/>
            <person name="Ovchinnikova G."/>
            <person name="Pati A."/>
            <person name="Chen A."/>
            <person name="Palaniappan K."/>
            <person name="Hauser L."/>
            <person name="Chang Y.J."/>
            <person name="Jefferies C.C."/>
            <person name="Saunders E."/>
            <person name="Brettin T."/>
            <person name="Detter J.C."/>
            <person name="Han C."/>
            <person name="Chain P."/>
            <person name="Bristow J."/>
            <person name="Eisen J.A."/>
            <person name="Markowitz V."/>
            <person name="Hugenholtz P."/>
            <person name="Kyrpides N.C."/>
            <person name="Klenk H.P."/>
            <person name="Lapidus A."/>
        </authorList>
    </citation>
    <scope>NUCLEOTIDE SEQUENCE [LARGE SCALE GENOMIC DNA]</scope>
    <source>
        <strain evidence="5">ATCC BAA-8 / DSM 12333 / NBRC 16432</strain>
    </source>
</reference>
<dbReference type="SMART" id="SM00460">
    <property type="entry name" value="TGc"/>
    <property type="match status" value="1"/>
</dbReference>
<feature type="transmembrane region" description="Helical" evidence="2">
    <location>
        <begin position="139"/>
        <end position="159"/>
    </location>
</feature>
<keyword evidence="2" id="KW-0812">Transmembrane</keyword>
<feature type="region of interest" description="Disordered" evidence="1">
    <location>
        <begin position="555"/>
        <end position="591"/>
    </location>
</feature>
<dbReference type="KEGG" id="bcv:Bcav_2422"/>
<keyword evidence="2" id="KW-1133">Transmembrane helix</keyword>
<protein>
    <submittedName>
        <fullName evidence="4">Transglutaminase domain protein</fullName>
    </submittedName>
</protein>
<feature type="transmembrane region" description="Helical" evidence="2">
    <location>
        <begin position="165"/>
        <end position="186"/>
    </location>
</feature>
<feature type="transmembrane region" description="Helical" evidence="2">
    <location>
        <begin position="599"/>
        <end position="617"/>
    </location>
</feature>
<dbReference type="STRING" id="471853.Bcav_2422"/>
<dbReference type="Proteomes" id="UP000007962">
    <property type="component" value="Chromosome"/>
</dbReference>
<dbReference type="AlphaFoldDB" id="C5BW71"/>
<dbReference type="Pfam" id="PF11992">
    <property type="entry name" value="TgpA_N"/>
    <property type="match status" value="1"/>
</dbReference>
<keyword evidence="5" id="KW-1185">Reference proteome</keyword>
<dbReference type="PANTHER" id="PTHR42736:SF1">
    <property type="entry name" value="PROTEIN-GLUTAMINE GAMMA-GLUTAMYLTRANSFERASE"/>
    <property type="match status" value="1"/>
</dbReference>
<evidence type="ECO:0000256" key="1">
    <source>
        <dbReference type="SAM" id="MobiDB-lite"/>
    </source>
</evidence>
<organism evidence="4 5">
    <name type="scientific">Beutenbergia cavernae (strain ATCC BAA-8 / DSM 12333 / CCUG 43141 / JCM 11478 / NBRC 16432 / NCIMB 13614 / HKI 0122)</name>
    <dbReference type="NCBI Taxonomy" id="471853"/>
    <lineage>
        <taxon>Bacteria</taxon>
        <taxon>Bacillati</taxon>
        <taxon>Actinomycetota</taxon>
        <taxon>Actinomycetes</taxon>
        <taxon>Micrococcales</taxon>
        <taxon>Beutenbergiaceae</taxon>
        <taxon>Beutenbergia</taxon>
    </lineage>
</organism>
<dbReference type="PANTHER" id="PTHR42736">
    <property type="entry name" value="PROTEIN-GLUTAMINE GAMMA-GLUTAMYLTRANSFERASE"/>
    <property type="match status" value="1"/>
</dbReference>
<dbReference type="SUPFAM" id="SSF54001">
    <property type="entry name" value="Cysteine proteinases"/>
    <property type="match status" value="1"/>
</dbReference>
<dbReference type="EMBL" id="CP001618">
    <property type="protein sequence ID" value="ACQ80672.1"/>
    <property type="molecule type" value="Genomic_DNA"/>
</dbReference>
<dbReference type="InterPro" id="IPR052901">
    <property type="entry name" value="Bact_TGase-like"/>
</dbReference>
<dbReference type="InterPro" id="IPR002931">
    <property type="entry name" value="Transglutaminase-like"/>
</dbReference>
<sequence length="725" mass="75838">MSRVLALTGSLVLAVAAGSGALSRLLTSQFYPRALGVLAVVAVACLVTRLLARPAWLATIVGAAAGVVALTVAYVPSTALGGIIPTPDSFGIGAEMARAASDSLYSSLPPAPSVGGVGLLAALGIAGVYLVAEGLAFGVKVPAAAAASTLLLWLPALLLGSTAPGWVWVLAAAGILGVLAAGRPPLPELPPRRRPARPGVATASHLARLGSAGAVCLVAAFLLGAGVPALPALLPLDTLRGGVADPNGTRLSLELDMRASLGQQGSTELVRYRATDEVSLGPLRAYTTAEFDGRTWVRDDAADAAVRPLVPDELLWPEQVDPAQLGEADQVDIRIPELAQDRLLIPTSPRSVTVAGEWQYDPRSDEVFSASDARRAVTYSVTYLERPITADLLRNADPRRLPAENRYLQLPETQHAEDIGDLAREITDGAGSAYDEALALQSYLRDASRFTYTEDAPPVTSEDAVWDFLDSQQGYCVQFATTMVVLARHLDLPARLAIGFLPGARADDGSRIITGSQAHAWPELYFPGVGWVRFEPTPAVQSGVPPAYANPLQATASPGVAEPSGAVPPGVPTGVPTASGGATGAGGAAGADDGGRGELLVGATVVVLVGLAGALLWRRRRAWTAGTAESTWSQLLRRLARHSVTVPASATPRQAAERIAENLGEDAQNAATRLAHAVEVERYAPPRDGAPGRDDVHAWHEWAALILSRARQQRKDRTGRTSRRR</sequence>
<dbReference type="InterPro" id="IPR021878">
    <property type="entry name" value="TgpA_N"/>
</dbReference>